<organism evidence="1 2">
    <name type="scientific">Roseobacter sinensis</name>
    <dbReference type="NCBI Taxonomy" id="2931391"/>
    <lineage>
        <taxon>Bacteria</taxon>
        <taxon>Pseudomonadati</taxon>
        <taxon>Pseudomonadota</taxon>
        <taxon>Alphaproteobacteria</taxon>
        <taxon>Rhodobacterales</taxon>
        <taxon>Roseobacteraceae</taxon>
        <taxon>Roseobacter</taxon>
    </lineage>
</organism>
<protein>
    <submittedName>
        <fullName evidence="1">Uncharacterized protein</fullName>
    </submittedName>
</protein>
<sequence>MLLTALAGLAALRRRRA</sequence>
<proteinExistence type="predicted"/>
<gene>
    <name evidence="1" type="ORF">MUB52_11030</name>
</gene>
<reference evidence="1 2" key="1">
    <citation type="submission" date="2022-04" db="EMBL/GenBank/DDBJ databases">
        <title>Roseobacter sp. WL0113 is a bacterium isolated from neritic sediment.</title>
        <authorList>
            <person name="Wang L."/>
            <person name="He W."/>
            <person name="Zhang D.-F."/>
        </authorList>
    </citation>
    <scope>NUCLEOTIDE SEQUENCE [LARGE SCALE GENOMIC DNA]</scope>
    <source>
        <strain evidence="1 2">WL0113</strain>
    </source>
</reference>
<comment type="caution">
    <text evidence="1">The sequence shown here is derived from an EMBL/GenBank/DDBJ whole genome shotgun (WGS) entry which is preliminary data.</text>
</comment>
<evidence type="ECO:0000313" key="1">
    <source>
        <dbReference type="EMBL" id="MCV3271961.1"/>
    </source>
</evidence>
<accession>A0ABT3BEF3</accession>
<dbReference type="EMBL" id="JALIEB010000006">
    <property type="protein sequence ID" value="MCV3271961.1"/>
    <property type="molecule type" value="Genomic_DNA"/>
</dbReference>
<evidence type="ECO:0000313" key="2">
    <source>
        <dbReference type="Proteomes" id="UP001208690"/>
    </source>
</evidence>
<keyword evidence="2" id="KW-1185">Reference proteome</keyword>
<dbReference type="Proteomes" id="UP001208690">
    <property type="component" value="Unassembled WGS sequence"/>
</dbReference>
<name>A0ABT3BEF3_9RHOB</name>